<dbReference type="Proteomes" id="UP001222800">
    <property type="component" value="Chromosome"/>
</dbReference>
<comment type="function">
    <text evidence="13">Catalyzes the conversion of 4-hydroxy-tetrahydrodipicolinate (HTPA) to tetrahydrodipicolinate.</text>
</comment>
<evidence type="ECO:0000256" key="8">
    <source>
        <dbReference type="ARBA" id="ARBA00023154"/>
    </source>
</evidence>
<dbReference type="HAMAP" id="MF_00102">
    <property type="entry name" value="DapB"/>
    <property type="match status" value="1"/>
</dbReference>
<dbReference type="InterPro" id="IPR022663">
    <property type="entry name" value="DapB_C"/>
</dbReference>
<comment type="caution">
    <text evidence="13">Was originally thought to be a dihydrodipicolinate reductase (DHDPR), catalyzing the conversion of dihydrodipicolinate to tetrahydrodipicolinate. However, it was shown in E.coli that the substrate of the enzymatic reaction is not dihydrodipicolinate (DHDP) but in fact (2S,4S)-4-hydroxy-2,3,4,5-tetrahydrodipicolinic acid (HTPA), the product released by the DapA-catalyzed reaction.</text>
</comment>
<comment type="subcellular location">
    <subcellularLocation>
        <location evidence="13">Cytoplasm</location>
    </subcellularLocation>
</comment>
<evidence type="ECO:0000256" key="11">
    <source>
        <dbReference type="ARBA" id="ARBA00049080"/>
    </source>
</evidence>
<proteinExistence type="inferred from homology"/>
<comment type="pathway">
    <text evidence="9 13">Amino-acid biosynthesis; L-lysine biosynthesis via DAP pathway; (S)-tetrahydrodipicolinate from L-aspartate: step 4/4.</text>
</comment>
<feature type="domain" description="Dihydrodipicolinate reductase C-terminal" evidence="15">
    <location>
        <begin position="129"/>
        <end position="261"/>
    </location>
</feature>
<evidence type="ECO:0000256" key="7">
    <source>
        <dbReference type="ARBA" id="ARBA00023027"/>
    </source>
</evidence>
<dbReference type="Pfam" id="PF01113">
    <property type="entry name" value="DapB_N"/>
    <property type="match status" value="1"/>
</dbReference>
<dbReference type="InterPro" id="IPR000846">
    <property type="entry name" value="DapB_N"/>
</dbReference>
<evidence type="ECO:0000256" key="13">
    <source>
        <dbReference type="HAMAP-Rule" id="MF_00102"/>
    </source>
</evidence>
<feature type="binding site" evidence="13">
    <location>
        <begin position="98"/>
        <end position="100"/>
    </location>
    <ligand>
        <name>NAD(+)</name>
        <dbReference type="ChEBI" id="CHEBI:57540"/>
    </ligand>
</feature>
<protein>
    <recommendedName>
        <fullName evidence="10 13">4-hydroxy-tetrahydrodipicolinate reductase</fullName>
        <shortName evidence="13">HTPA reductase</shortName>
        <ecNumber evidence="10 13">1.17.1.8</ecNumber>
    </recommendedName>
</protein>
<evidence type="ECO:0000259" key="14">
    <source>
        <dbReference type="Pfam" id="PF01113"/>
    </source>
</evidence>
<dbReference type="PANTHER" id="PTHR20836">
    <property type="entry name" value="DIHYDRODIPICOLINATE REDUCTASE"/>
    <property type="match status" value="1"/>
</dbReference>
<feature type="binding site" evidence="13">
    <location>
        <begin position="122"/>
        <end position="125"/>
    </location>
    <ligand>
        <name>NAD(+)</name>
        <dbReference type="ChEBI" id="CHEBI:57540"/>
    </ligand>
</feature>
<dbReference type="EMBL" id="CP120733">
    <property type="protein sequence ID" value="WFD12373.1"/>
    <property type="molecule type" value="Genomic_DNA"/>
</dbReference>
<evidence type="ECO:0000256" key="6">
    <source>
        <dbReference type="ARBA" id="ARBA00023002"/>
    </source>
</evidence>
<keyword evidence="6 13" id="KW-0560">Oxidoreductase</keyword>
<reference evidence="16 17" key="1">
    <citation type="submission" date="2023-03" db="EMBL/GenBank/DDBJ databases">
        <title>Complete genome sequence of Tepidibacter sp. SWIR-1, isolated from a deep-sea hydrothermal vent.</title>
        <authorList>
            <person name="Li X."/>
        </authorList>
    </citation>
    <scope>NUCLEOTIDE SEQUENCE [LARGE SCALE GENOMIC DNA]</scope>
    <source>
        <strain evidence="16 17">SWIR-1</strain>
    </source>
</reference>
<feature type="domain" description="Dihydrodipicolinate reductase N-terminal" evidence="14">
    <location>
        <begin position="1"/>
        <end position="124"/>
    </location>
</feature>
<organism evidence="16 17">
    <name type="scientific">Tepidibacter hydrothermalis</name>
    <dbReference type="NCBI Taxonomy" id="3036126"/>
    <lineage>
        <taxon>Bacteria</taxon>
        <taxon>Bacillati</taxon>
        <taxon>Bacillota</taxon>
        <taxon>Clostridia</taxon>
        <taxon>Peptostreptococcales</taxon>
        <taxon>Peptostreptococcaceae</taxon>
        <taxon>Tepidibacter</taxon>
    </lineage>
</organism>
<feature type="binding site" evidence="13">
    <location>
        <begin position="7"/>
        <end position="12"/>
    </location>
    <ligand>
        <name>NAD(+)</name>
        <dbReference type="ChEBI" id="CHEBI:57540"/>
    </ligand>
</feature>
<keyword evidence="2 13" id="KW-0963">Cytoplasm</keyword>
<accession>A0ABY8ELS5</accession>
<comment type="subunit">
    <text evidence="13">Homotetramer.</text>
</comment>
<sequence length="261" mass="28691">MNLVIIGPKGKMGKLITKFAYESEKINIVGAVAPKGRDYIGEDIGSVCNLGKNIEAIVYDDLNDIIQKCDVIVDYTSPEVSMEVLKTAAKHNKSVVCGTTGFSKEQFDTIKDFSNDTPILYAANTSRLVNLMYKILDMVTKSVGDEADIEILEMHDRLKKDAPSGTAKEMGSVIANSLNKELSDLAEYGRCGERKEGSIGYHSIRSGDISSSHTVMFGLMGERLEITHHAYNWDCFAKGACKCITYLYGKEAGLYSVEDIL</sequence>
<dbReference type="SUPFAM" id="SSF51735">
    <property type="entry name" value="NAD(P)-binding Rossmann-fold domains"/>
    <property type="match status" value="1"/>
</dbReference>
<feature type="binding site" evidence="13">
    <location>
        <begin position="165"/>
        <end position="166"/>
    </location>
    <ligand>
        <name>(S)-2,3,4,5-tetrahydrodipicolinate</name>
        <dbReference type="ChEBI" id="CHEBI:16845"/>
    </ligand>
</feature>
<keyword evidence="4 13" id="KW-0521">NADP</keyword>
<dbReference type="PIRSF" id="PIRSF000161">
    <property type="entry name" value="DHPR"/>
    <property type="match status" value="1"/>
</dbReference>
<comment type="catalytic activity">
    <reaction evidence="12 13">
        <text>(S)-2,3,4,5-tetrahydrodipicolinate + NAD(+) + H2O = (2S,4S)-4-hydroxy-2,3,4,5-tetrahydrodipicolinate + NADH + H(+)</text>
        <dbReference type="Rhea" id="RHEA:35323"/>
        <dbReference type="ChEBI" id="CHEBI:15377"/>
        <dbReference type="ChEBI" id="CHEBI:15378"/>
        <dbReference type="ChEBI" id="CHEBI:16845"/>
        <dbReference type="ChEBI" id="CHEBI:57540"/>
        <dbReference type="ChEBI" id="CHEBI:57945"/>
        <dbReference type="ChEBI" id="CHEBI:67139"/>
        <dbReference type="EC" id="1.17.1.8"/>
    </reaction>
</comment>
<comment type="similarity">
    <text evidence="1 13">Belongs to the DapB family.</text>
</comment>
<dbReference type="Pfam" id="PF05173">
    <property type="entry name" value="DapB_C"/>
    <property type="match status" value="1"/>
</dbReference>
<evidence type="ECO:0000256" key="1">
    <source>
        <dbReference type="ARBA" id="ARBA00006642"/>
    </source>
</evidence>
<dbReference type="PROSITE" id="PS01298">
    <property type="entry name" value="DAPB"/>
    <property type="match status" value="1"/>
</dbReference>
<dbReference type="PANTHER" id="PTHR20836:SF0">
    <property type="entry name" value="4-HYDROXY-TETRAHYDRODIPICOLINATE REDUCTASE 1, CHLOROPLASTIC-RELATED"/>
    <property type="match status" value="1"/>
</dbReference>
<evidence type="ECO:0000256" key="5">
    <source>
        <dbReference type="ARBA" id="ARBA00022915"/>
    </source>
</evidence>
<dbReference type="NCBIfam" id="TIGR00036">
    <property type="entry name" value="dapB"/>
    <property type="match status" value="1"/>
</dbReference>
<evidence type="ECO:0000256" key="9">
    <source>
        <dbReference type="ARBA" id="ARBA00037922"/>
    </source>
</evidence>
<evidence type="ECO:0000313" key="17">
    <source>
        <dbReference type="Proteomes" id="UP001222800"/>
    </source>
</evidence>
<evidence type="ECO:0000259" key="15">
    <source>
        <dbReference type="Pfam" id="PF05173"/>
    </source>
</evidence>
<dbReference type="InterPro" id="IPR023940">
    <property type="entry name" value="DHDPR_bac"/>
</dbReference>
<name>A0ABY8ELS5_9FIRM</name>
<keyword evidence="17" id="KW-1185">Reference proteome</keyword>
<dbReference type="InterPro" id="IPR036291">
    <property type="entry name" value="NAD(P)-bd_dom_sf"/>
</dbReference>
<dbReference type="Gene3D" id="3.30.360.10">
    <property type="entry name" value="Dihydrodipicolinate Reductase, domain 2"/>
    <property type="match status" value="1"/>
</dbReference>
<evidence type="ECO:0000313" key="16">
    <source>
        <dbReference type="EMBL" id="WFD12373.1"/>
    </source>
</evidence>
<dbReference type="InterPro" id="IPR022664">
    <property type="entry name" value="DapB_N_CS"/>
</dbReference>
<evidence type="ECO:0000256" key="12">
    <source>
        <dbReference type="ARBA" id="ARBA00049396"/>
    </source>
</evidence>
<dbReference type="CDD" id="cd02274">
    <property type="entry name" value="DHDPR_N"/>
    <property type="match status" value="1"/>
</dbReference>
<comment type="catalytic activity">
    <reaction evidence="11 13">
        <text>(S)-2,3,4,5-tetrahydrodipicolinate + NADP(+) + H2O = (2S,4S)-4-hydroxy-2,3,4,5-tetrahydrodipicolinate + NADPH + H(+)</text>
        <dbReference type="Rhea" id="RHEA:35331"/>
        <dbReference type="ChEBI" id="CHEBI:15377"/>
        <dbReference type="ChEBI" id="CHEBI:15378"/>
        <dbReference type="ChEBI" id="CHEBI:16845"/>
        <dbReference type="ChEBI" id="CHEBI:57783"/>
        <dbReference type="ChEBI" id="CHEBI:58349"/>
        <dbReference type="ChEBI" id="CHEBI:67139"/>
        <dbReference type="EC" id="1.17.1.8"/>
    </reaction>
</comment>
<keyword evidence="7 13" id="KW-0520">NAD</keyword>
<keyword evidence="3 13" id="KW-0028">Amino-acid biosynthesis</keyword>
<evidence type="ECO:0000256" key="10">
    <source>
        <dbReference type="ARBA" id="ARBA00038983"/>
    </source>
</evidence>
<gene>
    <name evidence="13 16" type="primary">dapB</name>
    <name evidence="16" type="ORF">P4S50_12070</name>
</gene>
<comment type="caution">
    <text evidence="13">Lacks conserved residue(s) required for the propagation of feature annotation.</text>
</comment>
<feature type="active site" description="Proton donor/acceptor" evidence="13">
    <location>
        <position position="155"/>
    </location>
</feature>
<keyword evidence="5 13" id="KW-0220">Diaminopimelate biosynthesis</keyword>
<keyword evidence="8 13" id="KW-0457">Lysine biosynthesis</keyword>
<feature type="active site" description="Proton donor" evidence="13">
    <location>
        <position position="159"/>
    </location>
</feature>
<dbReference type="SUPFAM" id="SSF55347">
    <property type="entry name" value="Glyceraldehyde-3-phosphate dehydrogenase-like, C-terminal domain"/>
    <property type="match status" value="1"/>
</dbReference>
<evidence type="ECO:0000256" key="3">
    <source>
        <dbReference type="ARBA" id="ARBA00022605"/>
    </source>
</evidence>
<dbReference type="EC" id="1.17.1.8" evidence="10 13"/>
<dbReference type="Gene3D" id="3.40.50.720">
    <property type="entry name" value="NAD(P)-binding Rossmann-like Domain"/>
    <property type="match status" value="1"/>
</dbReference>
<dbReference type="GO" id="GO:0008839">
    <property type="term" value="F:4-hydroxy-tetrahydrodipicolinate reductase"/>
    <property type="evidence" value="ECO:0007669"/>
    <property type="project" value="UniProtKB-EC"/>
</dbReference>
<evidence type="ECO:0000256" key="4">
    <source>
        <dbReference type="ARBA" id="ARBA00022857"/>
    </source>
</evidence>
<evidence type="ECO:0000256" key="2">
    <source>
        <dbReference type="ARBA" id="ARBA00022490"/>
    </source>
</evidence>